<dbReference type="EMBL" id="BRYB01004341">
    <property type="protein sequence ID" value="GMI29509.1"/>
    <property type="molecule type" value="Genomic_DNA"/>
</dbReference>
<reference evidence="1 2" key="1">
    <citation type="journal article" date="2023" name="Commun. Biol.">
        <title>Genome analysis of Parmales, the sister group of diatoms, reveals the evolutionary specialization of diatoms from phago-mixotrophs to photoautotrophs.</title>
        <authorList>
            <person name="Ban H."/>
            <person name="Sato S."/>
            <person name="Yoshikawa S."/>
            <person name="Yamada K."/>
            <person name="Nakamura Y."/>
            <person name="Ichinomiya M."/>
            <person name="Sato N."/>
            <person name="Blanc-Mathieu R."/>
            <person name="Endo H."/>
            <person name="Kuwata A."/>
            <person name="Ogata H."/>
        </authorList>
    </citation>
    <scope>NUCLEOTIDE SEQUENCE [LARGE SCALE GENOMIC DNA]</scope>
</reference>
<name>A0ABQ6MMY3_9STRA</name>
<organism evidence="1 2">
    <name type="scientific">Tetraparma gracilis</name>
    <dbReference type="NCBI Taxonomy" id="2962635"/>
    <lineage>
        <taxon>Eukaryota</taxon>
        <taxon>Sar</taxon>
        <taxon>Stramenopiles</taxon>
        <taxon>Ochrophyta</taxon>
        <taxon>Bolidophyceae</taxon>
        <taxon>Parmales</taxon>
        <taxon>Triparmaceae</taxon>
        <taxon>Tetraparma</taxon>
    </lineage>
</organism>
<accession>A0ABQ6MMY3</accession>
<dbReference type="SUPFAM" id="SSF55729">
    <property type="entry name" value="Acyl-CoA N-acyltransferases (Nat)"/>
    <property type="match status" value="1"/>
</dbReference>
<evidence type="ECO:0000313" key="1">
    <source>
        <dbReference type="EMBL" id="GMI29509.1"/>
    </source>
</evidence>
<proteinExistence type="predicted"/>
<dbReference type="Proteomes" id="UP001165060">
    <property type="component" value="Unassembled WGS sequence"/>
</dbReference>
<comment type="caution">
    <text evidence="1">The sequence shown here is derived from an EMBL/GenBank/DDBJ whole genome shotgun (WGS) entry which is preliminary data.</text>
</comment>
<sequence>MGELGSALFGFFFVLVPTVLSAVLPTAKWMRAFSRIPMGLTKRKRRRKKGKAHSILLLSSLPPLSPSASLLERYAASLPRSQRATISKQVPKSLVSHSITVTSSTSSDLTLEHYAVLMEHERQHYQNTPTTYLAALARFISARCMLGRIDSYYADGRLVAWTSSVVVGSTLRAQWFYQLPECKKFYLYFDSIRASLSRAEAMGLEVVDLGPVSPSTEATKEKFGFKSVPDWSELGGMRGGLVRDSAEVPAYTDLQLM</sequence>
<gene>
    <name evidence="1" type="ORF">TeGR_g11744</name>
</gene>
<protein>
    <recommendedName>
        <fullName evidence="3">BioF2-like acetyltransferase domain-containing protein</fullName>
    </recommendedName>
</protein>
<dbReference type="InterPro" id="IPR016181">
    <property type="entry name" value="Acyl_CoA_acyltransferase"/>
</dbReference>
<evidence type="ECO:0008006" key="3">
    <source>
        <dbReference type="Google" id="ProtNLM"/>
    </source>
</evidence>
<keyword evidence="2" id="KW-1185">Reference proteome</keyword>
<evidence type="ECO:0000313" key="2">
    <source>
        <dbReference type="Proteomes" id="UP001165060"/>
    </source>
</evidence>